<comment type="caution">
    <text evidence="1">The sequence shown here is derived from an EMBL/GenBank/DDBJ whole genome shotgun (WGS) entry which is preliminary data.</text>
</comment>
<sequence length="108" mass="11891">MFGHVCQIISRWVSCQLSPRTLFRKGECSAERAWTDRNGSLVSAIVTLCVCPCVTVSVPVNGGRRLFRPLWIHHAAPGNLSIFLHLVARTILHLVIPSDPFAENIDGG</sequence>
<evidence type="ECO:0000313" key="1">
    <source>
        <dbReference type="EMBL" id="KAH7037171.1"/>
    </source>
</evidence>
<dbReference type="EMBL" id="JAGTJQ010000002">
    <property type="protein sequence ID" value="KAH7037171.1"/>
    <property type="molecule type" value="Genomic_DNA"/>
</dbReference>
<keyword evidence="2" id="KW-1185">Reference proteome</keyword>
<gene>
    <name evidence="1" type="ORF">B0I36DRAFT_313463</name>
</gene>
<reference evidence="1" key="1">
    <citation type="journal article" date="2021" name="Nat. Commun.">
        <title>Genetic determinants of endophytism in the Arabidopsis root mycobiome.</title>
        <authorList>
            <person name="Mesny F."/>
            <person name="Miyauchi S."/>
            <person name="Thiergart T."/>
            <person name="Pickel B."/>
            <person name="Atanasova L."/>
            <person name="Karlsson M."/>
            <person name="Huettel B."/>
            <person name="Barry K.W."/>
            <person name="Haridas S."/>
            <person name="Chen C."/>
            <person name="Bauer D."/>
            <person name="Andreopoulos W."/>
            <person name="Pangilinan J."/>
            <person name="LaButti K."/>
            <person name="Riley R."/>
            <person name="Lipzen A."/>
            <person name="Clum A."/>
            <person name="Drula E."/>
            <person name="Henrissat B."/>
            <person name="Kohler A."/>
            <person name="Grigoriev I.V."/>
            <person name="Martin F.M."/>
            <person name="Hacquard S."/>
        </authorList>
    </citation>
    <scope>NUCLEOTIDE SEQUENCE</scope>
    <source>
        <strain evidence="1">MPI-CAGE-CH-0230</strain>
    </source>
</reference>
<name>A0A9P8YAP7_9PEZI</name>
<proteinExistence type="predicted"/>
<evidence type="ECO:0000313" key="2">
    <source>
        <dbReference type="Proteomes" id="UP000756346"/>
    </source>
</evidence>
<dbReference type="GeneID" id="70182175"/>
<dbReference type="RefSeq" id="XP_046016292.1">
    <property type="nucleotide sequence ID" value="XM_046152629.1"/>
</dbReference>
<dbReference type="Proteomes" id="UP000756346">
    <property type="component" value="Unassembled WGS sequence"/>
</dbReference>
<organism evidence="1 2">
    <name type="scientific">Microdochium trichocladiopsis</name>
    <dbReference type="NCBI Taxonomy" id="1682393"/>
    <lineage>
        <taxon>Eukaryota</taxon>
        <taxon>Fungi</taxon>
        <taxon>Dikarya</taxon>
        <taxon>Ascomycota</taxon>
        <taxon>Pezizomycotina</taxon>
        <taxon>Sordariomycetes</taxon>
        <taxon>Xylariomycetidae</taxon>
        <taxon>Xylariales</taxon>
        <taxon>Microdochiaceae</taxon>
        <taxon>Microdochium</taxon>
    </lineage>
</organism>
<dbReference type="AlphaFoldDB" id="A0A9P8YAP7"/>
<protein>
    <submittedName>
        <fullName evidence="1">Uncharacterized protein</fullName>
    </submittedName>
</protein>
<accession>A0A9P8YAP7</accession>